<accession>A0AC11BYZ5</accession>
<gene>
    <name evidence="1" type="primary">LOC101104283</name>
</gene>
<reference evidence="1" key="2">
    <citation type="submission" date="2025-09" db="UniProtKB">
        <authorList>
            <consortium name="Ensembl"/>
        </authorList>
    </citation>
    <scope>IDENTIFICATION</scope>
</reference>
<protein>
    <submittedName>
        <fullName evidence="1">Uncharacterized protein</fullName>
    </submittedName>
</protein>
<name>A0AC11BYZ5_SHEEP</name>
<proteinExistence type="predicted"/>
<dbReference type="Ensembl" id="ENSOART00020026287.2">
    <property type="protein sequence ID" value="ENSOARP00020021807.2"/>
    <property type="gene ID" value="ENSOARG00020033439.1"/>
</dbReference>
<sequence length="398" mass="44887">MLRTQTSLSTWSQERSMKWLVLLGLVAFSECIVKIPLRRVKTMRNTLSGKKMLNSFLKEHAYRLSQISFRASNLTIHPLRNIMDMLYVGNITIGTPPQEFQVVFDTGSSDLLVPSINCLSPTKRPCSKQDKFKHHQSSTFRFTNDTFRIYFGSGTMRGFVAHDTVRIGDLVSTDQPFGLIFLETWLDIPFDGILGLNYPKISFSGAIPIFDKLKNEGAFSEPVFAFYLNKDKQEGSVVMFGGVDHRYYKGELNWVPLIHPGEWSIPLDRISMRRKVIACSGGCEALVGTGTSLILGPRTVVENIQKHIGATQQCFEYFVSCSAVYALPSIVFTINGINYPVPPQAYLVKDSRGQCYSPFQVNRANPSAENWILGDVFLRRYFSVFDRGNDRIGLARAV</sequence>
<organism evidence="1">
    <name type="scientific">Ovis aries</name>
    <name type="common">Sheep</name>
    <dbReference type="NCBI Taxonomy" id="9940"/>
    <lineage>
        <taxon>Eukaryota</taxon>
        <taxon>Metazoa</taxon>
        <taxon>Chordata</taxon>
        <taxon>Craniata</taxon>
        <taxon>Vertebrata</taxon>
        <taxon>Euteleostomi</taxon>
        <taxon>Mammalia</taxon>
        <taxon>Eutheria</taxon>
        <taxon>Laurasiatheria</taxon>
        <taxon>Artiodactyla</taxon>
        <taxon>Ruminantia</taxon>
        <taxon>Pecora</taxon>
        <taxon>Bovidae</taxon>
        <taxon>Caprinae</taxon>
        <taxon>Ovis</taxon>
    </lineage>
</organism>
<reference evidence="1" key="1">
    <citation type="submission" date="2025-08" db="UniProtKB">
        <authorList>
            <consortium name="Ensembl"/>
        </authorList>
    </citation>
    <scope>IDENTIFICATION</scope>
</reference>
<evidence type="ECO:0000313" key="1">
    <source>
        <dbReference type="Ensembl" id="ENSOARP00020021807.2"/>
    </source>
</evidence>